<dbReference type="Proteomes" id="UP000233551">
    <property type="component" value="Unassembled WGS sequence"/>
</dbReference>
<sequence>MSSKVFLLLGLLAAILLFFTSEVAARDLAETIPTDKKDNDGMNDAKDPVGRYGRYPGGGRGGCYLGGGYGGYPGRGHGGYPGSGYGWGRCY</sequence>
<feature type="chain" id="PRO_5014145827" description="Glycine-rich protein-like" evidence="2">
    <location>
        <begin position="26"/>
        <end position="91"/>
    </location>
</feature>
<dbReference type="EMBL" id="PGOL01000846">
    <property type="protein sequence ID" value="PKI64202.1"/>
    <property type="molecule type" value="Genomic_DNA"/>
</dbReference>
<gene>
    <name evidence="3" type="ORF">CRG98_015389</name>
</gene>
<evidence type="ECO:0000313" key="4">
    <source>
        <dbReference type="Proteomes" id="UP000233551"/>
    </source>
</evidence>
<feature type="signal peptide" evidence="2">
    <location>
        <begin position="1"/>
        <end position="25"/>
    </location>
</feature>
<proteinExistence type="predicted"/>
<name>A0A2I0K6P3_PUNGR</name>
<dbReference type="PANTHER" id="PTHR37389:SF40">
    <property type="entry name" value="NODULIN-24"/>
    <property type="match status" value="1"/>
</dbReference>
<evidence type="ECO:0000256" key="1">
    <source>
        <dbReference type="SAM" id="MobiDB-lite"/>
    </source>
</evidence>
<reference evidence="3 4" key="1">
    <citation type="submission" date="2017-11" db="EMBL/GenBank/DDBJ databases">
        <title>De-novo sequencing of pomegranate (Punica granatum L.) genome.</title>
        <authorList>
            <person name="Akparov Z."/>
            <person name="Amiraslanov A."/>
            <person name="Hajiyeva S."/>
            <person name="Abbasov M."/>
            <person name="Kaur K."/>
            <person name="Hamwieh A."/>
            <person name="Solovyev V."/>
            <person name="Salamov A."/>
            <person name="Braich B."/>
            <person name="Kosarev P."/>
            <person name="Mahmoud A."/>
            <person name="Hajiyev E."/>
            <person name="Babayeva S."/>
            <person name="Izzatullayeva V."/>
            <person name="Mammadov A."/>
            <person name="Mammadov A."/>
            <person name="Sharifova S."/>
            <person name="Ojaghi J."/>
            <person name="Eynullazada K."/>
            <person name="Bayramov B."/>
            <person name="Abdulazimova A."/>
            <person name="Shahmuradov I."/>
        </authorList>
    </citation>
    <scope>NUCLEOTIDE SEQUENCE [LARGE SCALE GENOMIC DNA]</scope>
    <source>
        <strain evidence="4">cv. AG2017</strain>
        <tissue evidence="3">Leaf</tissue>
    </source>
</reference>
<feature type="compositionally biased region" description="Basic and acidic residues" evidence="1">
    <location>
        <begin position="30"/>
        <end position="49"/>
    </location>
</feature>
<feature type="region of interest" description="Disordered" evidence="1">
    <location>
        <begin position="30"/>
        <end position="56"/>
    </location>
</feature>
<evidence type="ECO:0000256" key="2">
    <source>
        <dbReference type="SAM" id="SignalP"/>
    </source>
</evidence>
<accession>A0A2I0K6P3</accession>
<evidence type="ECO:0000313" key="3">
    <source>
        <dbReference type="EMBL" id="PKI64202.1"/>
    </source>
</evidence>
<evidence type="ECO:0008006" key="5">
    <source>
        <dbReference type="Google" id="ProtNLM"/>
    </source>
</evidence>
<dbReference type="PANTHER" id="PTHR37389">
    <property type="entry name" value="NODULIN-24"/>
    <property type="match status" value="1"/>
</dbReference>
<protein>
    <recommendedName>
        <fullName evidence="5">Glycine-rich protein-like</fullName>
    </recommendedName>
</protein>
<keyword evidence="2" id="KW-0732">Signal</keyword>
<keyword evidence="4" id="KW-1185">Reference proteome</keyword>
<organism evidence="3 4">
    <name type="scientific">Punica granatum</name>
    <name type="common">Pomegranate</name>
    <dbReference type="NCBI Taxonomy" id="22663"/>
    <lineage>
        <taxon>Eukaryota</taxon>
        <taxon>Viridiplantae</taxon>
        <taxon>Streptophyta</taxon>
        <taxon>Embryophyta</taxon>
        <taxon>Tracheophyta</taxon>
        <taxon>Spermatophyta</taxon>
        <taxon>Magnoliopsida</taxon>
        <taxon>eudicotyledons</taxon>
        <taxon>Gunneridae</taxon>
        <taxon>Pentapetalae</taxon>
        <taxon>rosids</taxon>
        <taxon>malvids</taxon>
        <taxon>Myrtales</taxon>
        <taxon>Lythraceae</taxon>
        <taxon>Punica</taxon>
    </lineage>
</organism>
<dbReference type="Pfam" id="PF07172">
    <property type="entry name" value="GRP"/>
    <property type="match status" value="1"/>
</dbReference>
<dbReference type="AlphaFoldDB" id="A0A2I0K6P3"/>
<comment type="caution">
    <text evidence="3">The sequence shown here is derived from an EMBL/GenBank/DDBJ whole genome shotgun (WGS) entry which is preliminary data.</text>
</comment>
<dbReference type="InterPro" id="IPR010800">
    <property type="entry name" value="GRP"/>
</dbReference>